<keyword evidence="5" id="KW-0812">Transmembrane</keyword>
<evidence type="ECO:0000256" key="1">
    <source>
        <dbReference type="ARBA" id="ARBA00001946"/>
    </source>
</evidence>
<accession>A0A3E1KCL7</accession>
<evidence type="ECO:0000256" key="5">
    <source>
        <dbReference type="SAM" id="Phobius"/>
    </source>
</evidence>
<feature type="transmembrane region" description="Helical" evidence="5">
    <location>
        <begin position="43"/>
        <end position="62"/>
    </location>
</feature>
<dbReference type="PROSITE" id="PS50887">
    <property type="entry name" value="GGDEF"/>
    <property type="match status" value="1"/>
</dbReference>
<evidence type="ECO:0000313" key="8">
    <source>
        <dbReference type="Proteomes" id="UP000260351"/>
    </source>
</evidence>
<comment type="cofactor">
    <cofactor evidence="1">
        <name>Mg(2+)</name>
        <dbReference type="ChEBI" id="CHEBI:18420"/>
    </cofactor>
</comment>
<reference evidence="7 8" key="1">
    <citation type="submission" date="2018-08" db="EMBL/GenBank/DDBJ databases">
        <title>Wenzhouxiangella salilacus sp. nov., a novel bacterium isolated from a saline lake in Xinjiang Province, China.</title>
        <authorList>
            <person name="Han S."/>
        </authorList>
    </citation>
    <scope>NUCLEOTIDE SEQUENCE [LARGE SCALE GENOMIC DNA]</scope>
    <source>
        <strain evidence="7 8">XDB06</strain>
    </source>
</reference>
<feature type="transmembrane region" description="Helical" evidence="5">
    <location>
        <begin position="180"/>
        <end position="202"/>
    </location>
</feature>
<evidence type="ECO:0000256" key="3">
    <source>
        <dbReference type="ARBA" id="ARBA00034247"/>
    </source>
</evidence>
<protein>
    <recommendedName>
        <fullName evidence="2">diguanylate cyclase</fullName>
        <ecNumber evidence="2">2.7.7.65</ecNumber>
    </recommendedName>
</protein>
<feature type="transmembrane region" description="Helical" evidence="5">
    <location>
        <begin position="125"/>
        <end position="141"/>
    </location>
</feature>
<dbReference type="Gene3D" id="3.30.70.270">
    <property type="match status" value="1"/>
</dbReference>
<dbReference type="InterPro" id="IPR050469">
    <property type="entry name" value="Diguanylate_Cyclase"/>
</dbReference>
<dbReference type="EC" id="2.7.7.65" evidence="2"/>
<dbReference type="SMART" id="SM00267">
    <property type="entry name" value="GGDEF"/>
    <property type="match status" value="1"/>
</dbReference>
<feature type="transmembrane region" description="Helical" evidence="5">
    <location>
        <begin position="68"/>
        <end position="89"/>
    </location>
</feature>
<dbReference type="AlphaFoldDB" id="A0A3E1KCL7"/>
<dbReference type="FunFam" id="3.30.70.270:FF:000001">
    <property type="entry name" value="Diguanylate cyclase domain protein"/>
    <property type="match status" value="1"/>
</dbReference>
<feature type="transmembrane region" description="Helical" evidence="5">
    <location>
        <begin position="101"/>
        <end position="119"/>
    </location>
</feature>
<dbReference type="InterPro" id="IPR043128">
    <property type="entry name" value="Rev_trsase/Diguanyl_cyclase"/>
</dbReference>
<dbReference type="OrthoDB" id="9805474at2"/>
<keyword evidence="5" id="KW-1133">Transmembrane helix</keyword>
<dbReference type="InterPro" id="IPR029787">
    <property type="entry name" value="Nucleotide_cyclase"/>
</dbReference>
<dbReference type="InterPro" id="IPR000160">
    <property type="entry name" value="GGDEF_dom"/>
</dbReference>
<feature type="region of interest" description="Disordered" evidence="4">
    <location>
        <begin position="1"/>
        <end position="30"/>
    </location>
</feature>
<dbReference type="PANTHER" id="PTHR45138">
    <property type="entry name" value="REGULATORY COMPONENTS OF SENSORY TRANSDUCTION SYSTEM"/>
    <property type="match status" value="1"/>
</dbReference>
<keyword evidence="8" id="KW-1185">Reference proteome</keyword>
<evidence type="ECO:0000256" key="2">
    <source>
        <dbReference type="ARBA" id="ARBA00012528"/>
    </source>
</evidence>
<keyword evidence="5" id="KW-0472">Membrane</keyword>
<dbReference type="SUPFAM" id="SSF55073">
    <property type="entry name" value="Nucleotide cyclase"/>
    <property type="match status" value="1"/>
</dbReference>
<organism evidence="7 8">
    <name type="scientific">Wenzhouxiangella sediminis</name>
    <dbReference type="NCBI Taxonomy" id="1792836"/>
    <lineage>
        <taxon>Bacteria</taxon>
        <taxon>Pseudomonadati</taxon>
        <taxon>Pseudomonadota</taxon>
        <taxon>Gammaproteobacteria</taxon>
        <taxon>Chromatiales</taxon>
        <taxon>Wenzhouxiangellaceae</taxon>
        <taxon>Wenzhouxiangella</taxon>
    </lineage>
</organism>
<feature type="transmembrane region" description="Helical" evidence="5">
    <location>
        <begin position="148"/>
        <end position="168"/>
    </location>
</feature>
<sequence length="395" mass="43746">MARPRGQHSRSAGDPMKQAAGPRHDAANREAERRRVRLRRLQLATLAWFVSILLTGAAWALGILEVGFLEMGLLVLIVLISLLFFHLALRSGWSRRFRDPSMTLVHILFAIFIGLWIIAKAGEGRTILLTLFIMAAFFGAFQLRQREFMLVALVAVTGYTAIVVHDIATQQITTSTQVVVLELAGFATLMVWLAWFGSYMANLRRALSRRNRELHEATERLRHLAEHDELTGLPNRRRLIARLEAAAQKSSRDGSGFCIAVLDLDHFKLVNDRHGHQAGDDVLSEFARRATTVLRGADWLVRVDDTVADIGRFGGEEFLAILPDTDLSGAGLAAERLRKAMADQPFTTCDGPIECTVSIGLAEHQPGEGIHRTIARADEALYAAKSGGRNRVKTA</sequence>
<evidence type="ECO:0000259" key="6">
    <source>
        <dbReference type="PROSITE" id="PS50887"/>
    </source>
</evidence>
<dbReference type="EMBL" id="QUZK01000004">
    <property type="protein sequence ID" value="RFF32702.1"/>
    <property type="molecule type" value="Genomic_DNA"/>
</dbReference>
<comment type="catalytic activity">
    <reaction evidence="3">
        <text>2 GTP = 3',3'-c-di-GMP + 2 diphosphate</text>
        <dbReference type="Rhea" id="RHEA:24898"/>
        <dbReference type="ChEBI" id="CHEBI:33019"/>
        <dbReference type="ChEBI" id="CHEBI:37565"/>
        <dbReference type="ChEBI" id="CHEBI:58805"/>
        <dbReference type="EC" id="2.7.7.65"/>
    </reaction>
</comment>
<dbReference type="CDD" id="cd01949">
    <property type="entry name" value="GGDEF"/>
    <property type="match status" value="1"/>
</dbReference>
<dbReference type="PANTHER" id="PTHR45138:SF9">
    <property type="entry name" value="DIGUANYLATE CYCLASE DGCM-RELATED"/>
    <property type="match status" value="1"/>
</dbReference>
<comment type="caution">
    <text evidence="7">The sequence shown here is derived from an EMBL/GenBank/DDBJ whole genome shotgun (WGS) entry which is preliminary data.</text>
</comment>
<dbReference type="NCBIfam" id="TIGR00254">
    <property type="entry name" value="GGDEF"/>
    <property type="match status" value="1"/>
</dbReference>
<evidence type="ECO:0000256" key="4">
    <source>
        <dbReference type="SAM" id="MobiDB-lite"/>
    </source>
</evidence>
<evidence type="ECO:0000313" key="7">
    <source>
        <dbReference type="EMBL" id="RFF32702.1"/>
    </source>
</evidence>
<name>A0A3E1KCL7_9GAMM</name>
<dbReference type="Pfam" id="PF00990">
    <property type="entry name" value="GGDEF"/>
    <property type="match status" value="1"/>
</dbReference>
<gene>
    <name evidence="7" type="ORF">DZC52_00845</name>
</gene>
<proteinExistence type="predicted"/>
<feature type="domain" description="GGDEF" evidence="6">
    <location>
        <begin position="255"/>
        <end position="395"/>
    </location>
</feature>
<dbReference type="Proteomes" id="UP000260351">
    <property type="component" value="Unassembled WGS sequence"/>
</dbReference>
<dbReference type="GO" id="GO:0052621">
    <property type="term" value="F:diguanylate cyclase activity"/>
    <property type="evidence" value="ECO:0007669"/>
    <property type="project" value="UniProtKB-EC"/>
</dbReference>